<evidence type="ECO:0000256" key="2">
    <source>
        <dbReference type="SAM" id="SignalP"/>
    </source>
</evidence>
<gene>
    <name evidence="3" type="ORF">SCUCBS95973_001002</name>
</gene>
<evidence type="ECO:0000313" key="4">
    <source>
        <dbReference type="Proteomes" id="UP001642405"/>
    </source>
</evidence>
<feature type="compositionally biased region" description="Low complexity" evidence="1">
    <location>
        <begin position="28"/>
        <end position="50"/>
    </location>
</feature>
<dbReference type="Proteomes" id="UP001642405">
    <property type="component" value="Unassembled WGS sequence"/>
</dbReference>
<evidence type="ECO:0000313" key="3">
    <source>
        <dbReference type="EMBL" id="CAK7211060.1"/>
    </source>
</evidence>
<feature type="compositionally biased region" description="Low complexity" evidence="1">
    <location>
        <begin position="58"/>
        <end position="105"/>
    </location>
</feature>
<organism evidence="3 4">
    <name type="scientific">Sporothrix curviconia</name>
    <dbReference type="NCBI Taxonomy" id="1260050"/>
    <lineage>
        <taxon>Eukaryota</taxon>
        <taxon>Fungi</taxon>
        <taxon>Dikarya</taxon>
        <taxon>Ascomycota</taxon>
        <taxon>Pezizomycotina</taxon>
        <taxon>Sordariomycetes</taxon>
        <taxon>Sordariomycetidae</taxon>
        <taxon>Ophiostomatales</taxon>
        <taxon>Ophiostomataceae</taxon>
        <taxon>Sporothrix</taxon>
    </lineage>
</organism>
<evidence type="ECO:0008006" key="5">
    <source>
        <dbReference type="Google" id="ProtNLM"/>
    </source>
</evidence>
<feature type="region of interest" description="Disordered" evidence="1">
    <location>
        <begin position="17"/>
        <end position="109"/>
    </location>
</feature>
<proteinExistence type="predicted"/>
<accession>A0ABP0AUW2</accession>
<feature type="chain" id="PRO_5045157520" description="CBM-cenC domain-containing protein" evidence="2">
    <location>
        <begin position="20"/>
        <end position="265"/>
    </location>
</feature>
<comment type="caution">
    <text evidence="3">The sequence shown here is derived from an EMBL/GenBank/DDBJ whole genome shotgun (WGS) entry which is preliminary data.</text>
</comment>
<feature type="signal peptide" evidence="2">
    <location>
        <begin position="1"/>
        <end position="19"/>
    </location>
</feature>
<dbReference type="Gene3D" id="2.60.120.260">
    <property type="entry name" value="Galactose-binding domain-like"/>
    <property type="match status" value="1"/>
</dbReference>
<protein>
    <recommendedName>
        <fullName evidence="5">CBM-cenC domain-containing protein</fullName>
    </recommendedName>
</protein>
<evidence type="ECO:0000256" key="1">
    <source>
        <dbReference type="SAM" id="MobiDB-lite"/>
    </source>
</evidence>
<keyword evidence="4" id="KW-1185">Reference proteome</keyword>
<dbReference type="EMBL" id="CAWUHB010000003">
    <property type="protein sequence ID" value="CAK7211060.1"/>
    <property type="molecule type" value="Genomic_DNA"/>
</dbReference>
<keyword evidence="2" id="KW-0732">Signal</keyword>
<sequence>MKFSNLLLLAVACAESAVASRCKPKPTPSSTSSVSTHSSASTSPSHSSSPSPSPSPSYSPSQSSAPSSGQSSEPSTSHSMTQPPSSSSTFHTSTRTASSTSSIYSEPASDCPDLPNGNFASGQLGSWYNSNQMTTEYYIRNESPTAGGYAFAMTPDQTQFAQIYINQNLPSCGPVPYAAVLRVQFAYMFTGASTGCQISVAVNQGGPVIATVLQTGHTANTWYTYSGPATDVTLGYTPLFTVEMSCESNTAMADALLVTNIKAYA</sequence>
<reference evidence="3 4" key="1">
    <citation type="submission" date="2024-01" db="EMBL/GenBank/DDBJ databases">
        <authorList>
            <person name="Allen C."/>
            <person name="Tagirdzhanova G."/>
        </authorList>
    </citation>
    <scope>NUCLEOTIDE SEQUENCE [LARGE SCALE GENOMIC DNA]</scope>
</reference>
<name>A0ABP0AUW2_9PEZI</name>